<organism evidence="2 3">
    <name type="scientific">Candidatus Iainarchaeum sp</name>
    <dbReference type="NCBI Taxonomy" id="3101447"/>
    <lineage>
        <taxon>Archaea</taxon>
        <taxon>Candidatus Iainarchaeota</taxon>
        <taxon>Candidatus Iainarchaeia</taxon>
        <taxon>Candidatus Iainarchaeales</taxon>
        <taxon>Candidatus Iainarchaeaceae</taxon>
        <taxon>Candidatus Iainarchaeum</taxon>
    </lineage>
</organism>
<comment type="caution">
    <text evidence="2">The sequence shown here is derived from an EMBL/GenBank/DDBJ whole genome shotgun (WGS) entry which is preliminary data.</text>
</comment>
<gene>
    <name evidence="2" type="ORF">J4215_03860</name>
</gene>
<evidence type="ECO:0000259" key="1">
    <source>
        <dbReference type="Pfam" id="PF24839"/>
    </source>
</evidence>
<reference evidence="2" key="1">
    <citation type="submission" date="2021-03" db="EMBL/GenBank/DDBJ databases">
        <authorList>
            <person name="Jaffe A."/>
        </authorList>
    </citation>
    <scope>NUCLEOTIDE SEQUENCE</scope>
    <source>
        <strain evidence="2">RIFCSPLOWO2_01_FULL_AR10_48_17</strain>
    </source>
</reference>
<evidence type="ECO:0000313" key="3">
    <source>
        <dbReference type="Proteomes" id="UP000675968"/>
    </source>
</evidence>
<protein>
    <recommendedName>
        <fullName evidence="1">DUF7718 domain-containing protein</fullName>
    </recommendedName>
</protein>
<accession>A0A8T4L4E8</accession>
<feature type="domain" description="DUF7718" evidence="1">
    <location>
        <begin position="29"/>
        <end position="111"/>
    </location>
</feature>
<dbReference type="EMBL" id="JAGVWC010000010">
    <property type="protein sequence ID" value="MBS3061691.1"/>
    <property type="molecule type" value="Genomic_DNA"/>
</dbReference>
<reference evidence="2" key="2">
    <citation type="submission" date="2021-05" db="EMBL/GenBank/DDBJ databases">
        <title>Protein family content uncovers lineage relationships and bacterial pathway maintenance mechanisms in DPANN archaea.</title>
        <authorList>
            <person name="Castelle C.J."/>
            <person name="Meheust R."/>
            <person name="Jaffe A.L."/>
            <person name="Seitz K."/>
            <person name="Gong X."/>
            <person name="Baker B.J."/>
            <person name="Banfield J.F."/>
        </authorList>
    </citation>
    <scope>NUCLEOTIDE SEQUENCE</scope>
    <source>
        <strain evidence="2">RIFCSPLOWO2_01_FULL_AR10_48_17</strain>
    </source>
</reference>
<name>A0A8T4L4E8_9ARCH</name>
<dbReference type="Pfam" id="PF24839">
    <property type="entry name" value="DUF7718"/>
    <property type="match status" value="1"/>
</dbReference>
<dbReference type="AlphaFoldDB" id="A0A8T4L4E8"/>
<proteinExistence type="predicted"/>
<sequence length="119" mass="14423">MIQVNIVIHRKQTRLDGSAHDFLFTTVYVDVSERNPRLVDFSVSQFLFLDQKHAVIRFDCAHGYLNVHRFFESKTNRTDYQDQVPSAELYEQCKKDIHSNWTEYREKYLKKWKTKHHFI</sequence>
<evidence type="ECO:0000313" key="2">
    <source>
        <dbReference type="EMBL" id="MBS3061691.1"/>
    </source>
</evidence>
<dbReference type="InterPro" id="IPR056135">
    <property type="entry name" value="DUF7718"/>
</dbReference>
<dbReference type="Proteomes" id="UP000675968">
    <property type="component" value="Unassembled WGS sequence"/>
</dbReference>